<dbReference type="EMBL" id="CAMGYJ010000010">
    <property type="protein sequence ID" value="CAI0551583.1"/>
    <property type="molecule type" value="Genomic_DNA"/>
</dbReference>
<dbReference type="InterPro" id="IPR025886">
    <property type="entry name" value="PP2-like"/>
</dbReference>
<accession>A0AAV0R5F7</accession>
<protein>
    <submittedName>
        <fullName evidence="1">Uncharacterized protein</fullName>
    </submittedName>
</protein>
<evidence type="ECO:0000313" key="2">
    <source>
        <dbReference type="Proteomes" id="UP001154282"/>
    </source>
</evidence>
<evidence type="ECO:0000313" key="1">
    <source>
        <dbReference type="EMBL" id="CAI0551583.1"/>
    </source>
</evidence>
<dbReference type="PANTHER" id="PTHR32278:SF11">
    <property type="entry name" value="F-BOX DOMAIN-CONTAINING PROTEIN"/>
    <property type="match status" value="1"/>
</dbReference>
<comment type="caution">
    <text evidence="1">The sequence shown here is derived from an EMBL/GenBank/DDBJ whole genome shotgun (WGS) entry which is preliminary data.</text>
</comment>
<organism evidence="1 2">
    <name type="scientific">Linum tenue</name>
    <dbReference type="NCBI Taxonomy" id="586396"/>
    <lineage>
        <taxon>Eukaryota</taxon>
        <taxon>Viridiplantae</taxon>
        <taxon>Streptophyta</taxon>
        <taxon>Embryophyta</taxon>
        <taxon>Tracheophyta</taxon>
        <taxon>Spermatophyta</taxon>
        <taxon>Magnoliopsida</taxon>
        <taxon>eudicotyledons</taxon>
        <taxon>Gunneridae</taxon>
        <taxon>Pentapetalae</taxon>
        <taxon>rosids</taxon>
        <taxon>fabids</taxon>
        <taxon>Malpighiales</taxon>
        <taxon>Linaceae</taxon>
        <taxon>Linum</taxon>
    </lineage>
</organism>
<reference evidence="1" key="1">
    <citation type="submission" date="2022-08" db="EMBL/GenBank/DDBJ databases">
        <authorList>
            <person name="Gutierrez-Valencia J."/>
        </authorList>
    </citation>
    <scope>NUCLEOTIDE SEQUENCE</scope>
</reference>
<proteinExistence type="predicted"/>
<sequence>MFWIEKSNGKKHFALAADNPLYWTWKRPTQEHYPTGFREVVELRTICWLEIQAHFPTKFLSPYTTYAPYLVLQLADRAYGLDLLPAHVSVKVGNFDFEGEVLLRRRFEKDYIARVRRELDTHLYLTGRISSSSGYLPSTNSGASKGKMSIE</sequence>
<dbReference type="AlphaFoldDB" id="A0AAV0R5F7"/>
<dbReference type="Proteomes" id="UP001154282">
    <property type="component" value="Unassembled WGS sequence"/>
</dbReference>
<name>A0AAV0R5F7_9ROSI</name>
<dbReference type="PANTHER" id="PTHR32278">
    <property type="entry name" value="F-BOX DOMAIN-CONTAINING PROTEIN"/>
    <property type="match status" value="1"/>
</dbReference>
<dbReference type="Pfam" id="PF14299">
    <property type="entry name" value="PP2"/>
    <property type="match status" value="1"/>
</dbReference>
<keyword evidence="2" id="KW-1185">Reference proteome</keyword>
<gene>
    <name evidence="1" type="ORF">LITE_LOCUS46039</name>
</gene>